<dbReference type="AlphaFoldDB" id="A0A4R2QH02"/>
<dbReference type="InterPro" id="IPR032466">
    <property type="entry name" value="Metal_Hydrolase"/>
</dbReference>
<dbReference type="InterPro" id="IPR006680">
    <property type="entry name" value="Amidohydro-rel"/>
</dbReference>
<proteinExistence type="predicted"/>
<dbReference type="RefSeq" id="WP_132878803.1">
    <property type="nucleotide sequence ID" value="NZ_SLXQ01000010.1"/>
</dbReference>
<dbReference type="PANTHER" id="PTHR21240">
    <property type="entry name" value="2-AMINO-3-CARBOXYLMUCONATE-6-SEMIALDEHYDE DECARBOXYLASE"/>
    <property type="match status" value="1"/>
</dbReference>
<keyword evidence="1" id="KW-0456">Lyase</keyword>
<accession>A0A4R2QH02</accession>
<evidence type="ECO:0000256" key="1">
    <source>
        <dbReference type="ARBA" id="ARBA00023239"/>
    </source>
</evidence>
<organism evidence="3 4">
    <name type="scientific">Tamaricihabitans halophyticus</name>
    <dbReference type="NCBI Taxonomy" id="1262583"/>
    <lineage>
        <taxon>Bacteria</taxon>
        <taxon>Bacillati</taxon>
        <taxon>Actinomycetota</taxon>
        <taxon>Actinomycetes</taxon>
        <taxon>Pseudonocardiales</taxon>
        <taxon>Pseudonocardiaceae</taxon>
        <taxon>Tamaricihabitans</taxon>
    </lineage>
</organism>
<evidence type="ECO:0000259" key="2">
    <source>
        <dbReference type="Pfam" id="PF04909"/>
    </source>
</evidence>
<protein>
    <recommendedName>
        <fullName evidence="2">Amidohydrolase-related domain-containing protein</fullName>
    </recommendedName>
</protein>
<dbReference type="OrthoDB" id="1407586at2"/>
<dbReference type="PANTHER" id="PTHR21240:SF19">
    <property type="entry name" value="CATALYTIC_ HYDROLASE"/>
    <property type="match status" value="1"/>
</dbReference>
<keyword evidence="4" id="KW-1185">Reference proteome</keyword>
<dbReference type="GO" id="GO:0016831">
    <property type="term" value="F:carboxy-lyase activity"/>
    <property type="evidence" value="ECO:0007669"/>
    <property type="project" value="InterPro"/>
</dbReference>
<dbReference type="EMBL" id="SLXQ01000010">
    <property type="protein sequence ID" value="TCP48522.1"/>
    <property type="molecule type" value="Genomic_DNA"/>
</dbReference>
<reference evidence="3 4" key="1">
    <citation type="submission" date="2019-03" db="EMBL/GenBank/DDBJ databases">
        <title>Genomic Encyclopedia of Type Strains, Phase IV (KMG-IV): sequencing the most valuable type-strain genomes for metagenomic binning, comparative biology and taxonomic classification.</title>
        <authorList>
            <person name="Goeker M."/>
        </authorList>
    </citation>
    <scope>NUCLEOTIDE SEQUENCE [LARGE SCALE GENOMIC DNA]</scope>
    <source>
        <strain evidence="3 4">DSM 45765</strain>
    </source>
</reference>
<evidence type="ECO:0000313" key="3">
    <source>
        <dbReference type="EMBL" id="TCP48522.1"/>
    </source>
</evidence>
<dbReference type="Pfam" id="PF04909">
    <property type="entry name" value="Amidohydro_2"/>
    <property type="match status" value="1"/>
</dbReference>
<comment type="caution">
    <text evidence="3">The sequence shown here is derived from an EMBL/GenBank/DDBJ whole genome shotgun (WGS) entry which is preliminary data.</text>
</comment>
<name>A0A4R2QH02_9PSEU</name>
<dbReference type="SUPFAM" id="SSF51556">
    <property type="entry name" value="Metallo-dependent hydrolases"/>
    <property type="match status" value="1"/>
</dbReference>
<evidence type="ECO:0000313" key="4">
    <source>
        <dbReference type="Proteomes" id="UP000294911"/>
    </source>
</evidence>
<dbReference type="Proteomes" id="UP000294911">
    <property type="component" value="Unassembled WGS sequence"/>
</dbReference>
<dbReference type="Gene3D" id="3.20.20.140">
    <property type="entry name" value="Metal-dependent hydrolases"/>
    <property type="match status" value="1"/>
</dbReference>
<feature type="domain" description="Amidohydrolase-related" evidence="2">
    <location>
        <begin position="92"/>
        <end position="315"/>
    </location>
</feature>
<gene>
    <name evidence="3" type="ORF">EV191_11079</name>
</gene>
<dbReference type="InterPro" id="IPR032465">
    <property type="entry name" value="ACMSD"/>
</dbReference>
<sequence length="317" mass="35591">MNSQQQIIDVAGMVFDEDCWEAYLRTFAEYAPDYATMLARRLAVTAGFSPIEFADGPVDDLLSALRESGALRLDLDAYVTGLTAGGIRHQVIHSTPWSLPDGTKVNDRVASFARRHPDRLHAWASVNLADPDEAIAEVRRCYEQLGLRGASVTHFLDVADPVGDGAHAFYRVLEELRMPLWVHTGHNLSRRVPMDWCMWRHLDTIARCHPDLILIAGHGGWPWIGEMMALCQRHPHVYLELSTHRPRHMIKPGSGWESLFAHGASSIRHKVLFGSISWVHGRSAPELAHETSEWPITETVRTAWLHDNAAPILGLSR</sequence>
<dbReference type="GO" id="GO:0016787">
    <property type="term" value="F:hydrolase activity"/>
    <property type="evidence" value="ECO:0007669"/>
    <property type="project" value="InterPro"/>
</dbReference>